<organism evidence="8 9">
    <name type="scientific">Priestia megaterium Q3</name>
    <dbReference type="NCBI Taxonomy" id="1452722"/>
    <lineage>
        <taxon>Bacteria</taxon>
        <taxon>Bacillati</taxon>
        <taxon>Bacillota</taxon>
        <taxon>Bacilli</taxon>
        <taxon>Bacillales</taxon>
        <taxon>Bacillaceae</taxon>
        <taxon>Priestia</taxon>
    </lineage>
</organism>
<dbReference type="GO" id="GO:0051287">
    <property type="term" value="F:NAD binding"/>
    <property type="evidence" value="ECO:0007669"/>
    <property type="project" value="InterPro"/>
</dbReference>
<name>A0A806U4V9_PRIMG</name>
<dbReference type="PANTHER" id="PTHR42789">
    <property type="entry name" value="D-ISOMER SPECIFIC 2-HYDROXYACID DEHYDROGENASE FAMILY PROTEIN (AFU_ORTHOLOGUE AFUA_6G10090)"/>
    <property type="match status" value="1"/>
</dbReference>
<feature type="domain" description="D-isomer specific 2-hydroxyacid dehydrogenase catalytic" evidence="6">
    <location>
        <begin position="25"/>
        <end position="309"/>
    </location>
</feature>
<feature type="domain" description="D-isomer specific 2-hydroxyacid dehydrogenase NAD-binding" evidence="7">
    <location>
        <begin position="110"/>
        <end position="282"/>
    </location>
</feature>
<dbReference type="Gene3D" id="3.40.50.720">
    <property type="entry name" value="NAD(P)-binding Rossmann-like Domain"/>
    <property type="match status" value="2"/>
</dbReference>
<dbReference type="GO" id="GO:0008652">
    <property type="term" value="P:amino acid biosynthetic process"/>
    <property type="evidence" value="ECO:0007669"/>
    <property type="project" value="UniProtKB-KW"/>
</dbReference>
<dbReference type="InterPro" id="IPR006140">
    <property type="entry name" value="D-isomer_DH_NAD-bd"/>
</dbReference>
<dbReference type="GO" id="GO:0008465">
    <property type="term" value="F:hydroxypyruvate reductase (NADH) activity"/>
    <property type="evidence" value="ECO:0007669"/>
    <property type="project" value="UniProtKB-EC"/>
</dbReference>
<evidence type="ECO:0000256" key="4">
    <source>
        <dbReference type="ARBA" id="ARBA00023027"/>
    </source>
</evidence>
<dbReference type="AlphaFoldDB" id="A0A806U4V9"/>
<evidence type="ECO:0000256" key="3">
    <source>
        <dbReference type="ARBA" id="ARBA00023002"/>
    </source>
</evidence>
<dbReference type="InterPro" id="IPR050857">
    <property type="entry name" value="D-2-hydroxyacid_DH"/>
</dbReference>
<evidence type="ECO:0000256" key="5">
    <source>
        <dbReference type="RuleBase" id="RU003719"/>
    </source>
</evidence>
<reference evidence="8 9" key="1">
    <citation type="submission" date="2015-01" db="EMBL/GenBank/DDBJ databases">
        <title>Genome sequence of bacillus megaterium Q3.</title>
        <authorList>
            <person name="Wang Y."/>
            <person name="Luo K."/>
            <person name="Bai L."/>
            <person name="Luo F."/>
        </authorList>
    </citation>
    <scope>NUCLEOTIDE SEQUENCE [LARGE SCALE GENOMIC DNA]</scope>
    <source>
        <strain evidence="8 9">Q3</strain>
    </source>
</reference>
<dbReference type="Proteomes" id="UP000036410">
    <property type="component" value="Chromosome"/>
</dbReference>
<evidence type="ECO:0000259" key="6">
    <source>
        <dbReference type="Pfam" id="PF00389"/>
    </source>
</evidence>
<comment type="similarity">
    <text evidence="1 5">Belongs to the D-isomer specific 2-hydroxyacid dehydrogenase family.</text>
</comment>
<dbReference type="PROSITE" id="PS00670">
    <property type="entry name" value="D_2_HYDROXYACID_DH_2"/>
    <property type="match status" value="1"/>
</dbReference>
<evidence type="ECO:0000313" key="9">
    <source>
        <dbReference type="Proteomes" id="UP000036410"/>
    </source>
</evidence>
<dbReference type="InterPro" id="IPR006139">
    <property type="entry name" value="D-isomer_2_OHA_DH_cat_dom"/>
</dbReference>
<dbReference type="PROSITE" id="PS00065">
    <property type="entry name" value="D_2_HYDROXYACID_DH_1"/>
    <property type="match status" value="1"/>
</dbReference>
<dbReference type="Pfam" id="PF02826">
    <property type="entry name" value="2-Hacid_dh_C"/>
    <property type="match status" value="1"/>
</dbReference>
<dbReference type="EC" id="1.1.1.29" evidence="8"/>
<accession>A0A806U4V9</accession>
<evidence type="ECO:0000256" key="1">
    <source>
        <dbReference type="ARBA" id="ARBA00005854"/>
    </source>
</evidence>
<evidence type="ECO:0000313" key="8">
    <source>
        <dbReference type="EMBL" id="AKP77043.1"/>
    </source>
</evidence>
<dbReference type="SUPFAM" id="SSF52283">
    <property type="entry name" value="Formate/glycerate dehydrogenase catalytic domain-like"/>
    <property type="match status" value="1"/>
</dbReference>
<dbReference type="SUPFAM" id="SSF51735">
    <property type="entry name" value="NAD(P)-binding Rossmann-fold domains"/>
    <property type="match status" value="1"/>
</dbReference>
<dbReference type="FunFam" id="3.40.50.720:FF:000203">
    <property type="entry name" value="D-3-phosphoglycerate dehydrogenase (SerA)"/>
    <property type="match status" value="1"/>
</dbReference>
<dbReference type="InterPro" id="IPR036291">
    <property type="entry name" value="NAD(P)-bd_dom_sf"/>
</dbReference>
<dbReference type="InterPro" id="IPR029752">
    <property type="entry name" value="D-isomer_DH_CS1"/>
</dbReference>
<keyword evidence="4" id="KW-0520">NAD</keyword>
<dbReference type="EMBL" id="CP010586">
    <property type="protein sequence ID" value="AKP77043.1"/>
    <property type="molecule type" value="Genomic_DNA"/>
</dbReference>
<gene>
    <name evidence="8" type="primary">hprA</name>
    <name evidence="8" type="ORF">AS52_02078</name>
</gene>
<keyword evidence="3 5" id="KW-0560">Oxidoreductase</keyword>
<dbReference type="CDD" id="cd12172">
    <property type="entry name" value="PGDH_like_2"/>
    <property type="match status" value="1"/>
</dbReference>
<dbReference type="PANTHER" id="PTHR42789:SF1">
    <property type="entry name" value="D-ISOMER SPECIFIC 2-HYDROXYACID DEHYDROGENASE FAMILY PROTEIN (AFU_ORTHOLOGUE AFUA_6G10090)"/>
    <property type="match status" value="1"/>
</dbReference>
<protein>
    <submittedName>
        <fullName evidence="8">Glycerate dehydrogenase</fullName>
        <ecNumber evidence="8">1.1.1.29</ecNumber>
    </submittedName>
</protein>
<evidence type="ECO:0000259" key="7">
    <source>
        <dbReference type="Pfam" id="PF02826"/>
    </source>
</evidence>
<dbReference type="RefSeq" id="WP_033578813.1">
    <property type="nucleotide sequence ID" value="NZ_CP010586.1"/>
</dbReference>
<dbReference type="InterPro" id="IPR029753">
    <property type="entry name" value="D-isomer_DH_CS"/>
</dbReference>
<evidence type="ECO:0000256" key="2">
    <source>
        <dbReference type="ARBA" id="ARBA00022605"/>
    </source>
</evidence>
<keyword evidence="2" id="KW-0028">Amino-acid biosynthesis</keyword>
<proteinExistence type="inferred from homology"/>
<sequence length="321" mass="35479">MLKVLITPRSYGMFTEDIMNKWREEGFEVIREVGPISESRFIELIQNVQALIIGTDHLSKEVLNHASELKIIAKYGAGTDNIPKEYATQKGIVVVNTPGVNHEAVADYAFGLMLSVARQISLSSQRLRKGQWTKNVGVELYGKTLGILGFGAIGKAVARRAKGFQMNILVYDVFQDEQVAAEYGATYVHINELLTKSDVVSVHMPLVPETTNLLNYQMMKKMKKEAILINTARGGIINETDLFHILKEEKILGAGIDVFSVEPPTDSPLLELDNAVLTPHNAAASKEAIERMTLQSTHSVIKFFQQGISKGQGGNQHVTQT</sequence>
<dbReference type="Pfam" id="PF00389">
    <property type="entry name" value="2-Hacid_dh"/>
    <property type="match status" value="1"/>
</dbReference>